<evidence type="ECO:0000259" key="2">
    <source>
        <dbReference type="PROSITE" id="PS51725"/>
    </source>
</evidence>
<dbReference type="PANTHER" id="PTHR40057:SF1">
    <property type="entry name" value="SLR1162 PROTEIN"/>
    <property type="match status" value="1"/>
</dbReference>
<evidence type="ECO:0000313" key="4">
    <source>
        <dbReference type="Proteomes" id="UP001160334"/>
    </source>
</evidence>
<feature type="domain" description="ABM" evidence="2">
    <location>
        <begin position="112"/>
        <end position="201"/>
    </location>
</feature>
<feature type="transmembrane region" description="Helical" evidence="1">
    <location>
        <begin position="254"/>
        <end position="274"/>
    </location>
</feature>
<name>A0ABT6MCW2_9NOCA</name>
<comment type="caution">
    <text evidence="3">The sequence shown here is derived from an EMBL/GenBank/DDBJ whole genome shotgun (WGS) entry which is preliminary data.</text>
</comment>
<sequence length="322" mass="35375">MADRDAAARRRSPATVVVTHLLRPGSDAAFRRWQDEMDSAAASFAGFLGTDVNPPTGGAGAWSVVYRFDSLENLRRWLDSTRRRDLVERAHALFDAPPTQHVLIEEGGAEAVTVVVSHPPVPGRESEFLAWQQRINDAETRFPGFRGSELHTPIPGVQDEWTILFTFDSQEHLDHWLESPERAALLAEGKAFKDFSVRPIPNPYGSWFPTRGAAGSAVPSWKTALSVLVGLYPLVVVLTLVIDELWPGAPLWASLLIGNIASVSLLTWVVMPIVTRVLRFWLEPDAPTGRRIDAIGSAVSIGFVAAAAVVFWLVTTVVWSLP</sequence>
<dbReference type="SUPFAM" id="SSF54909">
    <property type="entry name" value="Dimeric alpha+beta barrel"/>
    <property type="match status" value="2"/>
</dbReference>
<dbReference type="RefSeq" id="WP_280760555.1">
    <property type="nucleotide sequence ID" value="NZ_JARXVC010000005.1"/>
</dbReference>
<evidence type="ECO:0000256" key="1">
    <source>
        <dbReference type="SAM" id="Phobius"/>
    </source>
</evidence>
<keyword evidence="4" id="KW-1185">Reference proteome</keyword>
<dbReference type="InterPro" id="IPR038762">
    <property type="entry name" value="ABM_predict"/>
</dbReference>
<keyword evidence="1" id="KW-1133">Transmembrane helix</keyword>
<keyword evidence="3" id="KW-0503">Monooxygenase</keyword>
<dbReference type="InterPro" id="IPR007138">
    <property type="entry name" value="ABM_dom"/>
</dbReference>
<dbReference type="InterPro" id="IPR011008">
    <property type="entry name" value="Dimeric_a/b-barrel"/>
</dbReference>
<dbReference type="Gene3D" id="3.30.70.100">
    <property type="match status" value="2"/>
</dbReference>
<accession>A0ABT6MCW2</accession>
<dbReference type="PROSITE" id="PS51725">
    <property type="entry name" value="ABM"/>
    <property type="match status" value="1"/>
</dbReference>
<dbReference type="Pfam" id="PF03992">
    <property type="entry name" value="ABM"/>
    <property type="match status" value="1"/>
</dbReference>
<dbReference type="Proteomes" id="UP001160334">
    <property type="component" value="Unassembled WGS sequence"/>
</dbReference>
<dbReference type="GO" id="GO:0004497">
    <property type="term" value="F:monooxygenase activity"/>
    <property type="evidence" value="ECO:0007669"/>
    <property type="project" value="UniProtKB-KW"/>
</dbReference>
<protein>
    <submittedName>
        <fullName evidence="3">Antibiotic biosynthesis monooxygenase (ABM) superfamily enzyme</fullName>
    </submittedName>
</protein>
<gene>
    <name evidence="3" type="ORF">M2280_002449</name>
</gene>
<keyword evidence="1" id="KW-0812">Transmembrane</keyword>
<dbReference type="EMBL" id="JARXVC010000005">
    <property type="protein sequence ID" value="MDH6281229.1"/>
    <property type="molecule type" value="Genomic_DNA"/>
</dbReference>
<keyword evidence="3" id="KW-0560">Oxidoreductase</keyword>
<feature type="transmembrane region" description="Helical" evidence="1">
    <location>
        <begin position="295"/>
        <end position="321"/>
    </location>
</feature>
<dbReference type="PANTHER" id="PTHR40057">
    <property type="entry name" value="SLR1162 PROTEIN"/>
    <property type="match status" value="1"/>
</dbReference>
<organism evidence="3 4">
    <name type="scientific">Prescottella agglutinans</name>
    <dbReference type="NCBI Taxonomy" id="1644129"/>
    <lineage>
        <taxon>Bacteria</taxon>
        <taxon>Bacillati</taxon>
        <taxon>Actinomycetota</taxon>
        <taxon>Actinomycetes</taxon>
        <taxon>Mycobacteriales</taxon>
        <taxon>Nocardiaceae</taxon>
        <taxon>Prescottella</taxon>
    </lineage>
</organism>
<proteinExistence type="predicted"/>
<feature type="transmembrane region" description="Helical" evidence="1">
    <location>
        <begin position="224"/>
        <end position="242"/>
    </location>
</feature>
<evidence type="ECO:0000313" key="3">
    <source>
        <dbReference type="EMBL" id="MDH6281229.1"/>
    </source>
</evidence>
<keyword evidence="1" id="KW-0472">Membrane</keyword>
<reference evidence="3 4" key="1">
    <citation type="submission" date="2023-04" db="EMBL/GenBank/DDBJ databases">
        <title>Forest soil microbial communities from Buena Vista Peninsula, Colon Province, Panama.</title>
        <authorList>
            <person name="Bouskill N."/>
        </authorList>
    </citation>
    <scope>NUCLEOTIDE SEQUENCE [LARGE SCALE GENOMIC DNA]</scope>
    <source>
        <strain evidence="3 4">CFH S0262</strain>
    </source>
</reference>